<proteinExistence type="predicted"/>
<evidence type="ECO:0000313" key="3">
    <source>
        <dbReference type="Proteomes" id="UP000325292"/>
    </source>
</evidence>
<dbReference type="InterPro" id="IPR029063">
    <property type="entry name" value="SAM-dependent_MTases_sf"/>
</dbReference>
<feature type="transmembrane region" description="Helical" evidence="1">
    <location>
        <begin position="12"/>
        <end position="30"/>
    </location>
</feature>
<keyword evidence="3" id="KW-1185">Reference proteome</keyword>
<accession>A0ABM6RRK8</accession>
<reference evidence="2 3" key="1">
    <citation type="journal article" date="2019" name="Sci. Rep.">
        <title>Sulfobacillus thermotolerans: new insights into resistance and metabolic capacities of acidophilic chemolithotrophs.</title>
        <authorList>
            <person name="Panyushkina A.E."/>
            <person name="Babenko V.V."/>
            <person name="Nikitina A.S."/>
            <person name="Selezneva O.V."/>
            <person name="Tsaplina I.A."/>
            <person name="Letarova M.A."/>
            <person name="Kostryukova E.S."/>
            <person name="Letarov A.V."/>
        </authorList>
    </citation>
    <scope>NUCLEOTIDE SEQUENCE [LARGE SCALE GENOMIC DNA]</scope>
    <source>
        <strain evidence="2 3">Kr1</strain>
    </source>
</reference>
<keyword evidence="1" id="KW-0472">Membrane</keyword>
<dbReference type="Gene3D" id="3.40.50.150">
    <property type="entry name" value="Vaccinia Virus protein VP39"/>
    <property type="match status" value="1"/>
</dbReference>
<evidence type="ECO:0008006" key="4">
    <source>
        <dbReference type="Google" id="ProtNLM"/>
    </source>
</evidence>
<organism evidence="2 3">
    <name type="scientific">Sulfobacillus thermotolerans</name>
    <dbReference type="NCBI Taxonomy" id="338644"/>
    <lineage>
        <taxon>Bacteria</taxon>
        <taxon>Bacillati</taxon>
        <taxon>Bacillota</taxon>
        <taxon>Clostridia</taxon>
        <taxon>Eubacteriales</taxon>
        <taxon>Clostridiales Family XVII. Incertae Sedis</taxon>
        <taxon>Sulfobacillus</taxon>
    </lineage>
</organism>
<gene>
    <name evidence="2" type="ORF">BXT84_08985</name>
</gene>
<evidence type="ECO:0000313" key="2">
    <source>
        <dbReference type="EMBL" id="AUW94068.1"/>
    </source>
</evidence>
<dbReference type="Proteomes" id="UP000325292">
    <property type="component" value="Chromosome"/>
</dbReference>
<name>A0ABM6RRK8_9FIRM</name>
<dbReference type="Pfam" id="PF13489">
    <property type="entry name" value="Methyltransf_23"/>
    <property type="match status" value="1"/>
</dbReference>
<dbReference type="EMBL" id="CP019454">
    <property type="protein sequence ID" value="AUW94068.1"/>
    <property type="molecule type" value="Genomic_DNA"/>
</dbReference>
<dbReference type="CDD" id="cd02440">
    <property type="entry name" value="AdoMet_MTases"/>
    <property type="match status" value="1"/>
</dbReference>
<sequence length="308" mass="34368">MDADWALLDRDFYVDAVMYAVTLSGLYLMLVEGADNEMIRELGRNKGFPACEIVHTLAQLGVVRYSGQRWLWCGAPPDPRRITRIDAVRRWVHLVPFCEEALAPWKHVADDMRLTDSGQEMNTFLIANINPSTGMRWLDIGGGTGDLARQLSQMGVDVTMLDTPSVIARCRTSSSSSVRLVAGDVLAGLPTGPFDVVSAVRFLEEFSATQVRQIFHHMRKQLAPNGIVCVISSVDDNTLWSKLFAIEVASTSPKGRTYSVRTLGILAAREHLALMRMKTHGPYTLIVLRRMTLAGRRKDRGTMQLVEY</sequence>
<dbReference type="SUPFAM" id="SSF53335">
    <property type="entry name" value="S-adenosyl-L-methionine-dependent methyltransferases"/>
    <property type="match status" value="1"/>
</dbReference>
<protein>
    <recommendedName>
        <fullName evidence="4">O-methyltransferase domain-containing protein</fullName>
    </recommendedName>
</protein>
<evidence type="ECO:0000256" key="1">
    <source>
        <dbReference type="SAM" id="Phobius"/>
    </source>
</evidence>
<keyword evidence="1" id="KW-1133">Transmembrane helix</keyword>
<keyword evidence="1" id="KW-0812">Transmembrane</keyword>